<dbReference type="InterPro" id="IPR043147">
    <property type="entry name" value="Penicillin_amidase_A-knob"/>
</dbReference>
<dbReference type="PANTHER" id="PTHR34218:SF4">
    <property type="entry name" value="ACYL-HOMOSERINE LACTONE ACYLASE QUIP"/>
    <property type="match status" value="1"/>
</dbReference>
<dbReference type="PANTHER" id="PTHR34218">
    <property type="entry name" value="PEPTIDASE S45 PENICILLIN AMIDASE"/>
    <property type="match status" value="1"/>
</dbReference>
<dbReference type="Pfam" id="PF01804">
    <property type="entry name" value="Penicil_amidase"/>
    <property type="match status" value="1"/>
</dbReference>
<dbReference type="AlphaFoldDB" id="A0A318UF23"/>
<dbReference type="GO" id="GO:0046872">
    <property type="term" value="F:metal ion binding"/>
    <property type="evidence" value="ECO:0007669"/>
    <property type="project" value="UniProtKB-KW"/>
</dbReference>
<dbReference type="InterPro" id="IPR029055">
    <property type="entry name" value="Ntn_hydrolases_N"/>
</dbReference>
<keyword evidence="5" id="KW-0106">Calcium</keyword>
<keyword evidence="3" id="KW-0865">Zymogen</keyword>
<gene>
    <name evidence="6" type="ORF">B0O44_104127</name>
</gene>
<dbReference type="PIRSF" id="PIRSF001227">
    <property type="entry name" value="Pen_acylase"/>
    <property type="match status" value="1"/>
</dbReference>
<accession>A0A318UF23</accession>
<dbReference type="OrthoDB" id="9759796at2"/>
<dbReference type="Gene3D" id="1.10.439.10">
    <property type="entry name" value="Penicillin Amidohydrolase, domain 1"/>
    <property type="match status" value="1"/>
</dbReference>
<dbReference type="CDD" id="cd03747">
    <property type="entry name" value="Ntn_PGA_like"/>
    <property type="match status" value="1"/>
</dbReference>
<dbReference type="RefSeq" id="WP_110830728.1">
    <property type="nucleotide sequence ID" value="NZ_QKLU01000004.1"/>
</dbReference>
<reference evidence="6 7" key="1">
    <citation type="submission" date="2018-06" db="EMBL/GenBank/DDBJ databases">
        <title>Genomic Encyclopedia of Archaeal and Bacterial Type Strains, Phase II (KMG-II): from individual species to whole genera.</title>
        <authorList>
            <person name="Goeker M."/>
        </authorList>
    </citation>
    <scope>NUCLEOTIDE SEQUENCE [LARGE SCALE GENOMIC DNA]</scope>
    <source>
        <strain evidence="6 7">DSM 27372</strain>
    </source>
</reference>
<evidence type="ECO:0000256" key="2">
    <source>
        <dbReference type="ARBA" id="ARBA00022801"/>
    </source>
</evidence>
<dbReference type="Gene3D" id="1.10.1400.10">
    <property type="match status" value="1"/>
</dbReference>
<dbReference type="GO" id="GO:0017000">
    <property type="term" value="P:antibiotic biosynthetic process"/>
    <property type="evidence" value="ECO:0007669"/>
    <property type="project" value="InterPro"/>
</dbReference>
<dbReference type="GO" id="GO:0016811">
    <property type="term" value="F:hydrolase activity, acting on carbon-nitrogen (but not peptide) bonds, in linear amides"/>
    <property type="evidence" value="ECO:0007669"/>
    <property type="project" value="InterPro"/>
</dbReference>
<keyword evidence="7" id="KW-1185">Reference proteome</keyword>
<dbReference type="Proteomes" id="UP000248198">
    <property type="component" value="Unassembled WGS sequence"/>
</dbReference>
<dbReference type="SUPFAM" id="SSF56235">
    <property type="entry name" value="N-terminal nucleophile aminohydrolases (Ntn hydrolases)"/>
    <property type="match status" value="1"/>
</dbReference>
<evidence type="ECO:0000313" key="7">
    <source>
        <dbReference type="Proteomes" id="UP000248198"/>
    </source>
</evidence>
<organism evidence="6 7">
    <name type="scientific">Pedobacter nutrimenti</name>
    <dbReference type="NCBI Taxonomy" id="1241337"/>
    <lineage>
        <taxon>Bacteria</taxon>
        <taxon>Pseudomonadati</taxon>
        <taxon>Bacteroidota</taxon>
        <taxon>Sphingobacteriia</taxon>
        <taxon>Sphingobacteriales</taxon>
        <taxon>Sphingobacteriaceae</taxon>
        <taxon>Pedobacter</taxon>
    </lineage>
</organism>
<evidence type="ECO:0000313" key="6">
    <source>
        <dbReference type="EMBL" id="PYF73957.1"/>
    </source>
</evidence>
<comment type="similarity">
    <text evidence="1">Belongs to the peptidase S45 family.</text>
</comment>
<evidence type="ECO:0000256" key="1">
    <source>
        <dbReference type="ARBA" id="ARBA00006586"/>
    </source>
</evidence>
<dbReference type="Gene3D" id="3.60.20.10">
    <property type="entry name" value="Glutamine Phosphoribosylpyrophosphate, subunit 1, domain 1"/>
    <property type="match status" value="1"/>
</dbReference>
<evidence type="ECO:0000256" key="5">
    <source>
        <dbReference type="PIRSR" id="PIRSR001227-2"/>
    </source>
</evidence>
<dbReference type="InterPro" id="IPR023343">
    <property type="entry name" value="Penicillin_amidase_dom1"/>
</dbReference>
<dbReference type="InterPro" id="IPR043146">
    <property type="entry name" value="Penicillin_amidase_N_B-knob"/>
</dbReference>
<dbReference type="Gene3D" id="2.30.120.10">
    <property type="match status" value="1"/>
</dbReference>
<comment type="cofactor">
    <cofactor evidence="5">
        <name>Ca(2+)</name>
        <dbReference type="ChEBI" id="CHEBI:29108"/>
    </cofactor>
    <text evidence="5">Binds 1 Ca(2+) ion per dimer.</text>
</comment>
<feature type="binding site" evidence="5">
    <location>
        <position position="207"/>
    </location>
    <ligand>
        <name>Ca(2+)</name>
        <dbReference type="ChEBI" id="CHEBI:29108"/>
    </ligand>
</feature>
<comment type="caution">
    <text evidence="6">The sequence shown here is derived from an EMBL/GenBank/DDBJ whole genome shotgun (WGS) entry which is preliminary data.</text>
</comment>
<sequence>MNKVKALICIAVPVLLIYIFNIKLGPVPPLLKFLNPFAGFWQNAEPSSISRNNKVILKGTSSPVEVVFDDRMIPHIFAQNDHDVYYAQGYITAMHRLWQMDFQTRFAAGRLSEVVGAKALEIDRYQRRMGMVYGAENSLRGMMKDPRAREMIRAYTDGINAYIHALSKASLPVEYKILDFTPEDWTPVKCALLLKQMSAVLAMGSDEFYMSNILKKFGPKVTSDLFPDYPFKEDPIIPVGTKWDFKPMNVPAVPPAFNQLTAMNVRTKQLEDGIGSNNWAVSGEKTASGYPILANDPHLDLSLPSIWYQIQLHAPGLNAYGVSLPGAPGIVIGFNQNIAWGVTNVAADVLDFYQIKFKDNSHQSYWYDNKWNPTSLRVEHIKIRGAHTETDSVFYTHHGPVVYFQKPEKLSRADNVPIGHALRWIAHDESNELMTFYYLNRGKNYDDYRKALTYFTAPAQNFIFASASNDISITPNGKFPLKWKDQGKFILDGTDPKNDWQGWIPASQNPTVKNPPRHFVSSANQSSTDPSYPYYINWEFGSYERGKRINDKLAKMNKITADSMRVMQSDAYSIFAENLVPALISNTDPGKLNATQKEALNYVRNWNKFYNAKEIAASIFDLWSKRLFFDIWDDEFTVASVPMRYPSRDRTVELILHDPNSKWFDNIHTPKKESLADLVNESFKYTCDSLERKFGPIGKNWAWANVKHTNVPHLAKIPGFGSKVLMTGGAKSTINATSESNGPSWRMVVQLGKNPKGYGVFPGGQSGNPGSPFYDNMIDTWAKGALYDLYYMKSPDDPAAKIISNLKITNK</sequence>
<feature type="binding site" evidence="5">
    <location>
        <position position="351"/>
    </location>
    <ligand>
        <name>Ca(2+)</name>
        <dbReference type="ChEBI" id="CHEBI:29108"/>
    </ligand>
</feature>
<feature type="active site" description="Nucleophile" evidence="4">
    <location>
        <position position="276"/>
    </location>
</feature>
<keyword evidence="5" id="KW-0479">Metal-binding</keyword>
<proteinExistence type="inferred from homology"/>
<protein>
    <submittedName>
        <fullName evidence="6">Penicillin amidase</fullName>
    </submittedName>
</protein>
<feature type="binding site" evidence="5">
    <location>
        <position position="348"/>
    </location>
    <ligand>
        <name>Ca(2+)</name>
        <dbReference type="ChEBI" id="CHEBI:29108"/>
    </ligand>
</feature>
<dbReference type="InterPro" id="IPR014395">
    <property type="entry name" value="Pen/GL7ACA/AHL_acylase"/>
</dbReference>
<evidence type="ECO:0000256" key="4">
    <source>
        <dbReference type="PIRSR" id="PIRSR001227-1"/>
    </source>
</evidence>
<keyword evidence="2" id="KW-0378">Hydrolase</keyword>
<evidence type="ECO:0000256" key="3">
    <source>
        <dbReference type="ARBA" id="ARBA00023145"/>
    </source>
</evidence>
<dbReference type="EMBL" id="QKLU01000004">
    <property type="protein sequence ID" value="PYF73957.1"/>
    <property type="molecule type" value="Genomic_DNA"/>
</dbReference>
<name>A0A318UF23_9SPHI</name>
<dbReference type="InterPro" id="IPR002692">
    <property type="entry name" value="S45"/>
</dbReference>